<dbReference type="InterPro" id="IPR036465">
    <property type="entry name" value="vWFA_dom_sf"/>
</dbReference>
<evidence type="ECO:0008006" key="3">
    <source>
        <dbReference type="Google" id="ProtNLM"/>
    </source>
</evidence>
<sequence>MTSNSIIQVANIGNTHALANVQHATTDDLHGDQVFLVLRIFDITPSMDDHIDELIKAERENIKALKDSASENEFLISTWLFNSKSGFIVLDGFVPIDDVTPLDRNLCKTDGITNLFDTVYTGITDPHAGVMAYAKQLSLSGITPKVAVAVFTDGGDNASRTDPQEIKNEVNLAEGYYFTLFAFGVGFGPKAAKAMGFPNCAEHDALHGNIRKLMGTFSKSLVRASQTTVAPNSFIA</sequence>
<evidence type="ECO:0000313" key="1">
    <source>
        <dbReference type="EMBL" id="OGD84106.1"/>
    </source>
</evidence>
<name>A0A1F5FWV7_9BACT</name>
<protein>
    <recommendedName>
        <fullName evidence="3">VWFA domain-containing protein</fullName>
    </recommendedName>
</protein>
<reference evidence="1 2" key="1">
    <citation type="journal article" date="2016" name="Nat. Commun.">
        <title>Thousands of microbial genomes shed light on interconnected biogeochemical processes in an aquifer system.</title>
        <authorList>
            <person name="Anantharaman K."/>
            <person name="Brown C.T."/>
            <person name="Hug L.A."/>
            <person name="Sharon I."/>
            <person name="Castelle C.J."/>
            <person name="Probst A.J."/>
            <person name="Thomas B.C."/>
            <person name="Singh A."/>
            <person name="Wilkins M.J."/>
            <person name="Karaoz U."/>
            <person name="Brodie E.L."/>
            <person name="Williams K.H."/>
            <person name="Hubbard S.S."/>
            <person name="Banfield J.F."/>
        </authorList>
    </citation>
    <scope>NUCLEOTIDE SEQUENCE [LARGE SCALE GENOMIC DNA]</scope>
</reference>
<dbReference type="AlphaFoldDB" id="A0A1F5FWV7"/>
<gene>
    <name evidence="1" type="ORF">A2572_03190</name>
</gene>
<dbReference type="EMBL" id="MFAQ01000002">
    <property type="protein sequence ID" value="OGD84106.1"/>
    <property type="molecule type" value="Genomic_DNA"/>
</dbReference>
<dbReference type="SUPFAM" id="SSF53300">
    <property type="entry name" value="vWA-like"/>
    <property type="match status" value="1"/>
</dbReference>
<comment type="caution">
    <text evidence="1">The sequence shown here is derived from an EMBL/GenBank/DDBJ whole genome shotgun (WGS) entry which is preliminary data.</text>
</comment>
<accession>A0A1F5FWV7</accession>
<evidence type="ECO:0000313" key="2">
    <source>
        <dbReference type="Proteomes" id="UP000179237"/>
    </source>
</evidence>
<dbReference type="Proteomes" id="UP000179237">
    <property type="component" value="Unassembled WGS sequence"/>
</dbReference>
<dbReference type="Gene3D" id="3.40.50.410">
    <property type="entry name" value="von Willebrand factor, type A domain"/>
    <property type="match status" value="1"/>
</dbReference>
<proteinExistence type="predicted"/>
<organism evidence="1 2">
    <name type="scientific">Candidatus Collierbacteria bacterium RIFOXYD1_FULL_40_9</name>
    <dbReference type="NCBI Taxonomy" id="1817731"/>
    <lineage>
        <taxon>Bacteria</taxon>
        <taxon>Candidatus Collieribacteriota</taxon>
    </lineage>
</organism>